<dbReference type="Gene3D" id="1.10.630.10">
    <property type="entry name" value="Cytochrome P450"/>
    <property type="match status" value="1"/>
</dbReference>
<feature type="binding site" description="axial binding residue" evidence="14">
    <location>
        <position position="437"/>
    </location>
    <ligand>
        <name>heme</name>
        <dbReference type="ChEBI" id="CHEBI:30413"/>
    </ligand>
    <ligandPart>
        <name>Fe</name>
        <dbReference type="ChEBI" id="CHEBI:18248"/>
    </ligandPart>
</feature>
<dbReference type="InterPro" id="IPR050196">
    <property type="entry name" value="Cytochrome_P450_Monoox"/>
</dbReference>
<comment type="similarity">
    <text evidence="5 15">Belongs to the cytochrome P450 family.</text>
</comment>
<dbReference type="InterPro" id="IPR002401">
    <property type="entry name" value="Cyt_P450_E_grp-I"/>
</dbReference>
<dbReference type="PRINTS" id="PR00385">
    <property type="entry name" value="P450"/>
</dbReference>
<dbReference type="PRINTS" id="PR00463">
    <property type="entry name" value="EP450I"/>
</dbReference>
<evidence type="ECO:0000256" key="12">
    <source>
        <dbReference type="ARBA" id="ARBA00023033"/>
    </source>
</evidence>
<comment type="cofactor">
    <cofactor evidence="1 14">
        <name>heme</name>
        <dbReference type="ChEBI" id="CHEBI:30413"/>
    </cofactor>
</comment>
<keyword evidence="6 14" id="KW-0349">Heme</keyword>
<keyword evidence="9" id="KW-0492">Microsome</keyword>
<dbReference type="GO" id="GO:0005506">
    <property type="term" value="F:iron ion binding"/>
    <property type="evidence" value="ECO:0007669"/>
    <property type="project" value="InterPro"/>
</dbReference>
<keyword evidence="7 14" id="KW-0479">Metal-binding</keyword>
<evidence type="ECO:0000256" key="10">
    <source>
        <dbReference type="ARBA" id="ARBA00023002"/>
    </source>
</evidence>
<dbReference type="InterPro" id="IPR001128">
    <property type="entry name" value="Cyt_P450"/>
</dbReference>
<keyword evidence="8" id="KW-0256">Endoplasmic reticulum</keyword>
<evidence type="ECO:0000256" key="11">
    <source>
        <dbReference type="ARBA" id="ARBA00023004"/>
    </source>
</evidence>
<evidence type="ECO:0000256" key="14">
    <source>
        <dbReference type="PIRSR" id="PIRSR602401-1"/>
    </source>
</evidence>
<accession>A0AAR5NYT9</accession>
<dbReference type="GO" id="GO:0020037">
    <property type="term" value="F:heme binding"/>
    <property type="evidence" value="ECO:0007669"/>
    <property type="project" value="InterPro"/>
</dbReference>
<dbReference type="InterPro" id="IPR036396">
    <property type="entry name" value="Cyt_P450_sf"/>
</dbReference>
<comment type="function">
    <text evidence="2">May be involved in the metabolism of insect hormones and in the breakdown of synthetic insecticides.</text>
</comment>
<evidence type="ECO:0000256" key="3">
    <source>
        <dbReference type="ARBA" id="ARBA00004174"/>
    </source>
</evidence>
<sequence>MFLLTLLTVFLLAVAIKFAWKRRFLYRAAAKFQGPLALPLIGNAWLFMCKNEDILMRIYGLSKQYPEAPVRFWLGPTLIIMLSSPNHLEKILSSPKFAYKHDIYELLKIFAGEGLITGSGPLHKEHRHLIQPILNANFSKDSVAVVQKHADRCMDILEARVDQGVFDVESAIHQCMIDANQELILGSKRSSQLEGYSEFDLALKNMYNLAFTRLVKPYLQPELIFNLTPYKRRQDHMLQTVKSFVKQLVRDSTERRKHSCPSGDFYPIVDRMADVSEENPQIISDEVFEDHILTLYAAAEDPSTITCSFLAVCFGLYPQHQEKAAREIREVFGDTPRAASWDSLNRLQYLDMCIKEVLRLFPIGPIILRKCTADFRLDEKWLIPNDCGIALPIFTIHRDPRYWSHPDHFHPDHFLPEAANGRHVYAYLPFSAGSRGCIGKLLANTLIKVFICNLLQRFEIETPGTLAELQLKMDISTRPKRGYHLKLKRRVWK</sequence>
<dbReference type="GO" id="GO:0004497">
    <property type="term" value="F:monooxygenase activity"/>
    <property type="evidence" value="ECO:0007669"/>
    <property type="project" value="UniProtKB-KW"/>
</dbReference>
<comment type="subcellular location">
    <subcellularLocation>
        <location evidence="4">Endoplasmic reticulum membrane</location>
        <topology evidence="4">Peripheral membrane protein</topology>
    </subcellularLocation>
    <subcellularLocation>
        <location evidence="3">Microsome membrane</location>
        <topology evidence="3">Peripheral membrane protein</topology>
    </subcellularLocation>
</comment>
<dbReference type="KEGG" id="dpa:109533266"/>
<keyword evidence="11 14" id="KW-0408">Iron</keyword>
<dbReference type="GeneID" id="109533266"/>
<evidence type="ECO:0000256" key="2">
    <source>
        <dbReference type="ARBA" id="ARBA00003690"/>
    </source>
</evidence>
<evidence type="ECO:0000313" key="17">
    <source>
        <dbReference type="Proteomes" id="UP000019118"/>
    </source>
</evidence>
<evidence type="ECO:0000256" key="15">
    <source>
        <dbReference type="RuleBase" id="RU000461"/>
    </source>
</evidence>
<evidence type="ECO:0000256" key="1">
    <source>
        <dbReference type="ARBA" id="ARBA00001971"/>
    </source>
</evidence>
<evidence type="ECO:0000256" key="9">
    <source>
        <dbReference type="ARBA" id="ARBA00022848"/>
    </source>
</evidence>
<dbReference type="InterPro" id="IPR017972">
    <property type="entry name" value="Cyt_P450_CS"/>
</dbReference>
<proteinExistence type="inferred from homology"/>
<protein>
    <recommendedName>
        <fullName evidence="18">Cytochrome P450</fullName>
    </recommendedName>
</protein>
<name>A0AAR5NYT9_DENPD</name>
<evidence type="ECO:0000256" key="6">
    <source>
        <dbReference type="ARBA" id="ARBA00022617"/>
    </source>
</evidence>
<evidence type="ECO:0000256" key="8">
    <source>
        <dbReference type="ARBA" id="ARBA00022824"/>
    </source>
</evidence>
<reference evidence="16" key="2">
    <citation type="submission" date="2024-08" db="UniProtKB">
        <authorList>
            <consortium name="EnsemblMetazoa"/>
        </authorList>
    </citation>
    <scope>IDENTIFICATION</scope>
</reference>
<reference evidence="17" key="1">
    <citation type="journal article" date="2013" name="Genome Biol.">
        <title>Draft genome of the mountain pine beetle, Dendroctonus ponderosae Hopkins, a major forest pest.</title>
        <authorList>
            <person name="Keeling C.I."/>
            <person name="Yuen M.M."/>
            <person name="Liao N.Y."/>
            <person name="Docking T.R."/>
            <person name="Chan S.K."/>
            <person name="Taylor G.A."/>
            <person name="Palmquist D.L."/>
            <person name="Jackman S.D."/>
            <person name="Nguyen A."/>
            <person name="Li M."/>
            <person name="Henderson H."/>
            <person name="Janes J.K."/>
            <person name="Zhao Y."/>
            <person name="Pandoh P."/>
            <person name="Moore R."/>
            <person name="Sperling F.A."/>
            <person name="Huber D.P."/>
            <person name="Birol I."/>
            <person name="Jones S.J."/>
            <person name="Bohlmann J."/>
        </authorList>
    </citation>
    <scope>NUCLEOTIDE SEQUENCE</scope>
</reference>
<dbReference type="Proteomes" id="UP000019118">
    <property type="component" value="Unassembled WGS sequence"/>
</dbReference>
<dbReference type="Pfam" id="PF00067">
    <property type="entry name" value="p450"/>
    <property type="match status" value="1"/>
</dbReference>
<dbReference type="SUPFAM" id="SSF48264">
    <property type="entry name" value="Cytochrome P450"/>
    <property type="match status" value="1"/>
</dbReference>
<evidence type="ECO:0000256" key="7">
    <source>
        <dbReference type="ARBA" id="ARBA00022723"/>
    </source>
</evidence>
<keyword evidence="12 15" id="KW-0503">Monooxygenase</keyword>
<keyword evidence="17" id="KW-1185">Reference proteome</keyword>
<organism evidence="16 17">
    <name type="scientific">Dendroctonus ponderosae</name>
    <name type="common">Mountain pine beetle</name>
    <dbReference type="NCBI Taxonomy" id="77166"/>
    <lineage>
        <taxon>Eukaryota</taxon>
        <taxon>Metazoa</taxon>
        <taxon>Ecdysozoa</taxon>
        <taxon>Arthropoda</taxon>
        <taxon>Hexapoda</taxon>
        <taxon>Insecta</taxon>
        <taxon>Pterygota</taxon>
        <taxon>Neoptera</taxon>
        <taxon>Endopterygota</taxon>
        <taxon>Coleoptera</taxon>
        <taxon>Polyphaga</taxon>
        <taxon>Cucujiformia</taxon>
        <taxon>Curculionidae</taxon>
        <taxon>Scolytinae</taxon>
        <taxon>Dendroctonus</taxon>
    </lineage>
</organism>
<dbReference type="EnsemblMetazoa" id="XM_019898550.1">
    <property type="protein sequence ID" value="XP_019754109.1"/>
    <property type="gene ID" value="LOC109533266"/>
</dbReference>
<keyword evidence="10 15" id="KW-0560">Oxidoreductase</keyword>
<evidence type="ECO:0000256" key="4">
    <source>
        <dbReference type="ARBA" id="ARBA00004406"/>
    </source>
</evidence>
<dbReference type="PANTHER" id="PTHR24291">
    <property type="entry name" value="CYTOCHROME P450 FAMILY 4"/>
    <property type="match status" value="1"/>
</dbReference>
<dbReference type="PROSITE" id="PS00086">
    <property type="entry name" value="CYTOCHROME_P450"/>
    <property type="match status" value="1"/>
</dbReference>
<evidence type="ECO:0000256" key="5">
    <source>
        <dbReference type="ARBA" id="ARBA00010617"/>
    </source>
</evidence>
<dbReference type="GO" id="GO:0016705">
    <property type="term" value="F:oxidoreductase activity, acting on paired donors, with incorporation or reduction of molecular oxygen"/>
    <property type="evidence" value="ECO:0007669"/>
    <property type="project" value="InterPro"/>
</dbReference>
<dbReference type="PANTHER" id="PTHR24291:SF189">
    <property type="entry name" value="CYTOCHROME P450 4C3-RELATED"/>
    <property type="match status" value="1"/>
</dbReference>
<keyword evidence="13" id="KW-0472">Membrane</keyword>
<dbReference type="GO" id="GO:0005789">
    <property type="term" value="C:endoplasmic reticulum membrane"/>
    <property type="evidence" value="ECO:0007669"/>
    <property type="project" value="UniProtKB-SubCell"/>
</dbReference>
<evidence type="ECO:0000313" key="16">
    <source>
        <dbReference type="EnsemblMetazoa" id="XP_019754109.1"/>
    </source>
</evidence>
<evidence type="ECO:0008006" key="18">
    <source>
        <dbReference type="Google" id="ProtNLM"/>
    </source>
</evidence>
<evidence type="ECO:0000256" key="13">
    <source>
        <dbReference type="ARBA" id="ARBA00023136"/>
    </source>
</evidence>
<dbReference type="AlphaFoldDB" id="A0AAR5NYT9"/>